<dbReference type="Gene3D" id="3.90.1590.10">
    <property type="entry name" value="glutathione-dependent formaldehyde- activating enzyme (gfa)"/>
    <property type="match status" value="1"/>
</dbReference>
<gene>
    <name evidence="6" type="ORF">BO86DRAFT_375548</name>
</gene>
<dbReference type="InterPro" id="IPR011057">
    <property type="entry name" value="Mss4-like_sf"/>
</dbReference>
<reference evidence="6 7" key="1">
    <citation type="submission" date="2018-02" db="EMBL/GenBank/DDBJ databases">
        <title>The genomes of Aspergillus section Nigri reveals drivers in fungal speciation.</title>
        <authorList>
            <consortium name="DOE Joint Genome Institute"/>
            <person name="Vesth T.C."/>
            <person name="Nybo J."/>
            <person name="Theobald S."/>
            <person name="Brandl J."/>
            <person name="Frisvad J.C."/>
            <person name="Nielsen K.F."/>
            <person name="Lyhne E.K."/>
            <person name="Kogle M.E."/>
            <person name="Kuo A."/>
            <person name="Riley R."/>
            <person name="Clum A."/>
            <person name="Nolan M."/>
            <person name="Lipzen A."/>
            <person name="Salamov A."/>
            <person name="Henrissat B."/>
            <person name="Wiebenga A."/>
            <person name="De vries R.P."/>
            <person name="Grigoriev I.V."/>
            <person name="Mortensen U.H."/>
            <person name="Andersen M.R."/>
            <person name="Baker S.E."/>
        </authorList>
    </citation>
    <scope>NUCLEOTIDE SEQUENCE [LARGE SCALE GENOMIC DNA]</scope>
    <source>
        <strain evidence="6 7">CBS 114.51</strain>
    </source>
</reference>
<dbReference type="PANTHER" id="PTHR33337:SF40">
    <property type="entry name" value="CENP-V_GFA DOMAIN-CONTAINING PROTEIN-RELATED"/>
    <property type="match status" value="1"/>
</dbReference>
<keyword evidence="2" id="KW-0479">Metal-binding</keyword>
<dbReference type="GO" id="GO:0046872">
    <property type="term" value="F:metal ion binding"/>
    <property type="evidence" value="ECO:0007669"/>
    <property type="project" value="UniProtKB-KW"/>
</dbReference>
<dbReference type="GO" id="GO:0016846">
    <property type="term" value="F:carbon-sulfur lyase activity"/>
    <property type="evidence" value="ECO:0007669"/>
    <property type="project" value="InterPro"/>
</dbReference>
<feature type="domain" description="CENP-V/GFA" evidence="5">
    <location>
        <begin position="11"/>
        <end position="125"/>
    </location>
</feature>
<evidence type="ECO:0000256" key="1">
    <source>
        <dbReference type="ARBA" id="ARBA00005495"/>
    </source>
</evidence>
<dbReference type="EMBL" id="KZ824773">
    <property type="protein sequence ID" value="RAH85990.1"/>
    <property type="molecule type" value="Genomic_DNA"/>
</dbReference>
<evidence type="ECO:0000256" key="3">
    <source>
        <dbReference type="ARBA" id="ARBA00022833"/>
    </source>
</evidence>
<evidence type="ECO:0000313" key="6">
    <source>
        <dbReference type="EMBL" id="RAH85990.1"/>
    </source>
</evidence>
<dbReference type="Pfam" id="PF04828">
    <property type="entry name" value="GFA"/>
    <property type="match status" value="1"/>
</dbReference>
<dbReference type="SUPFAM" id="SSF51316">
    <property type="entry name" value="Mss4-like"/>
    <property type="match status" value="1"/>
</dbReference>
<proteinExistence type="inferred from homology"/>
<organism evidence="6 7">
    <name type="scientific">Aspergillus japonicus CBS 114.51</name>
    <dbReference type="NCBI Taxonomy" id="1448312"/>
    <lineage>
        <taxon>Eukaryota</taxon>
        <taxon>Fungi</taxon>
        <taxon>Dikarya</taxon>
        <taxon>Ascomycota</taxon>
        <taxon>Pezizomycotina</taxon>
        <taxon>Eurotiomycetes</taxon>
        <taxon>Eurotiomycetidae</taxon>
        <taxon>Eurotiales</taxon>
        <taxon>Aspergillaceae</taxon>
        <taxon>Aspergillus</taxon>
        <taxon>Aspergillus subgen. Circumdati</taxon>
    </lineage>
</organism>
<evidence type="ECO:0000313" key="7">
    <source>
        <dbReference type="Proteomes" id="UP000249497"/>
    </source>
</evidence>
<dbReference type="RefSeq" id="XP_025531884.1">
    <property type="nucleotide sequence ID" value="XM_025670484.1"/>
</dbReference>
<protein>
    <recommendedName>
        <fullName evidence="5">CENP-V/GFA domain-containing protein</fullName>
    </recommendedName>
</protein>
<dbReference type="Proteomes" id="UP000249497">
    <property type="component" value="Unassembled WGS sequence"/>
</dbReference>
<accession>A0A8T8XD89</accession>
<dbReference type="GeneID" id="37174176"/>
<dbReference type="PANTHER" id="PTHR33337">
    <property type="entry name" value="GFA DOMAIN-CONTAINING PROTEIN"/>
    <property type="match status" value="1"/>
</dbReference>
<dbReference type="PROSITE" id="PS51891">
    <property type="entry name" value="CENP_V_GFA"/>
    <property type="match status" value="1"/>
</dbReference>
<keyword evidence="7" id="KW-1185">Reference proteome</keyword>
<keyword evidence="4" id="KW-0456">Lyase</keyword>
<dbReference type="OrthoDB" id="406544at2759"/>
<name>A0A8T8XD89_ASPJA</name>
<evidence type="ECO:0000259" key="5">
    <source>
        <dbReference type="PROSITE" id="PS51891"/>
    </source>
</evidence>
<evidence type="ECO:0000256" key="4">
    <source>
        <dbReference type="ARBA" id="ARBA00023239"/>
    </source>
</evidence>
<keyword evidence="3" id="KW-0862">Zinc</keyword>
<dbReference type="AlphaFoldDB" id="A0A8T8XD89"/>
<evidence type="ECO:0000256" key="2">
    <source>
        <dbReference type="ARBA" id="ARBA00022723"/>
    </source>
</evidence>
<dbReference type="InterPro" id="IPR006913">
    <property type="entry name" value="CENP-V/GFA"/>
</dbReference>
<sequence length="151" mass="16198">MSTPISPTTTHTGTCLCRAIHFTVTGAPTAVYCCYCRDCSLGAGGPCQITARYPRSHFTLHDTDSQLRTYAITDTTSGAPKHKYFCGRCGCTVYTVPRATEGGGVVVVRPALIPDGLEIFSPQIECFTRCRPGWFAGCEGVEEGFEGSSRA</sequence>
<comment type="similarity">
    <text evidence="1">Belongs to the Gfa family.</text>
</comment>